<dbReference type="EMBL" id="CTRP01000003">
    <property type="protein sequence ID" value="CQR70985.1"/>
    <property type="molecule type" value="Genomic_DNA"/>
</dbReference>
<reference evidence="2" key="1">
    <citation type="submission" date="2015-03" db="EMBL/GenBank/DDBJ databases">
        <authorList>
            <person name="Nijsse Bart"/>
        </authorList>
    </citation>
    <scope>NUCLEOTIDE SEQUENCE [LARGE SCALE GENOMIC DNA]</scope>
</reference>
<accession>A0A0U1KUN4</accession>
<organism evidence="1 2">
    <name type="scientific">Sporomusa ovata</name>
    <dbReference type="NCBI Taxonomy" id="2378"/>
    <lineage>
        <taxon>Bacteria</taxon>
        <taxon>Bacillati</taxon>
        <taxon>Bacillota</taxon>
        <taxon>Negativicutes</taxon>
        <taxon>Selenomonadales</taxon>
        <taxon>Sporomusaceae</taxon>
        <taxon>Sporomusa</taxon>
    </lineage>
</organism>
<evidence type="ECO:0000313" key="2">
    <source>
        <dbReference type="Proteomes" id="UP000049855"/>
    </source>
</evidence>
<evidence type="ECO:0008006" key="3">
    <source>
        <dbReference type="Google" id="ProtNLM"/>
    </source>
</evidence>
<dbReference type="RefSeq" id="WP_021169694.1">
    <property type="nucleotide sequence ID" value="NZ_CTRP01000003.1"/>
</dbReference>
<proteinExistence type="predicted"/>
<dbReference type="Pfam" id="PF11136">
    <property type="entry name" value="DUF2889"/>
    <property type="match status" value="1"/>
</dbReference>
<gene>
    <name evidence="1" type="ORF">SpAn4DRAFT_1963</name>
</gene>
<protein>
    <recommendedName>
        <fullName evidence="3">DUF2889 domain-containing protein</fullName>
    </recommendedName>
</protein>
<name>A0A0U1KUN4_9FIRM</name>
<keyword evidence="2" id="KW-1185">Reference proteome</keyword>
<sequence>MKFNFHCNIFTTVQRSSEKEVVAQSHLIDTVMNASAKIRASVNSFKIFDARWDIYHSPGGKLNTGGEVVGLRGAEAYIDAGPVLRAATESLGAMPRYLLTDCIAGIVLGEIGLLKERGYSNLDELEHFWRENQATSCYRFAHMDKSTQSWSGYIEGNRSWTDYLFNRTKTATIFSDDSGKIKVCGTLADFYHELSILVTLDKGIIVDCDGQFLRCPDSSCLECIGRLGDLIGKSFNELTKKELGRYIGGPLGCSHLLDILDHIKLTINQAHKYDKLKQGNGSKYANKA</sequence>
<dbReference type="InterPro" id="IPR021312">
    <property type="entry name" value="DUF2889"/>
</dbReference>
<dbReference type="AlphaFoldDB" id="A0A0U1KUN4"/>
<evidence type="ECO:0000313" key="1">
    <source>
        <dbReference type="EMBL" id="CQR70985.1"/>
    </source>
</evidence>
<dbReference type="Proteomes" id="UP000049855">
    <property type="component" value="Unassembled WGS sequence"/>
</dbReference>